<evidence type="ECO:0000256" key="2">
    <source>
        <dbReference type="ARBA" id="ARBA00012438"/>
    </source>
</evidence>
<gene>
    <name evidence="13" type="ORF">C5750_05525</name>
</gene>
<name>A0A2S9JZ01_9HYPH</name>
<dbReference type="InterPro" id="IPR003661">
    <property type="entry name" value="HisK_dim/P_dom"/>
</dbReference>
<evidence type="ECO:0000256" key="8">
    <source>
        <dbReference type="ARBA" id="ARBA00023012"/>
    </source>
</evidence>
<dbReference type="Pfam" id="PF02518">
    <property type="entry name" value="HATPase_c"/>
    <property type="match status" value="1"/>
</dbReference>
<keyword evidence="14" id="KW-1185">Reference proteome</keyword>
<dbReference type="GO" id="GO:0000155">
    <property type="term" value="F:phosphorelay sensor kinase activity"/>
    <property type="evidence" value="ECO:0007669"/>
    <property type="project" value="InterPro"/>
</dbReference>
<sequence>MVKPYSIRAFLVQWIAIELVVVAIVAAICVIQIRDDFAHKRLVMTGQLSTLGAEMRASLTLLQQVLQLPDGDSHPSFRQIALGIMKTNPYCNSIHLYEVKPGQSEMSETISVPSTSATPEETDLQTMVSAVARQPEGEIVNYAPPQFADHVVFAMKFMNRQTPAVIIAVYDAGKAIQSIHVPGNMEYQLRLGSRVIYTANPQPRGFLRTILPWFSVDLTRTPEHPDDDVQFHSHFENQVTLGELLDWRLIVPLSLLGLAALYVFHLLVNQRRALAQAREAEQSARRQMDSLRHETRLSQALRVNAVGELASGIAHELTQPLTALLSQSQAGLILLDQEKTGTKDSGLRQALSANVREARRAGNILHRMRDYIVGNDVQPVLQDLNPIVVNMVELMRAKLKEQNIEISMDFAAPSPKSVVGAIELEQVIHNLLRNAIDALSECSHDRKRIAIRTFGQDRVNIIEIADNGPGLSGDVLKNLFHPFFTTKENGMGLGLSLCTRLLERSGGTLHARNDDGAVFWITLPRGRAASPLISQGSADSDPIPPALSPR</sequence>
<protein>
    <recommendedName>
        <fullName evidence="2">histidine kinase</fullName>
        <ecNumber evidence="2">2.7.13.3</ecNumber>
    </recommendedName>
</protein>
<feature type="domain" description="Histidine kinase" evidence="12">
    <location>
        <begin position="312"/>
        <end position="527"/>
    </location>
</feature>
<keyword evidence="11" id="KW-0472">Membrane</keyword>
<feature type="coiled-coil region" evidence="9">
    <location>
        <begin position="267"/>
        <end position="294"/>
    </location>
</feature>
<evidence type="ECO:0000259" key="12">
    <source>
        <dbReference type="PROSITE" id="PS50109"/>
    </source>
</evidence>
<dbReference type="GO" id="GO:0005524">
    <property type="term" value="F:ATP binding"/>
    <property type="evidence" value="ECO:0007669"/>
    <property type="project" value="UniProtKB-KW"/>
</dbReference>
<evidence type="ECO:0000256" key="5">
    <source>
        <dbReference type="ARBA" id="ARBA00022741"/>
    </source>
</evidence>
<dbReference type="SUPFAM" id="SSF55874">
    <property type="entry name" value="ATPase domain of HSP90 chaperone/DNA topoisomerase II/histidine kinase"/>
    <property type="match status" value="1"/>
</dbReference>
<keyword evidence="6" id="KW-0418">Kinase</keyword>
<dbReference type="SUPFAM" id="SSF47384">
    <property type="entry name" value="Homodimeric domain of signal transducing histidine kinase"/>
    <property type="match status" value="1"/>
</dbReference>
<dbReference type="SMART" id="SM00387">
    <property type="entry name" value="HATPase_c"/>
    <property type="match status" value="1"/>
</dbReference>
<comment type="catalytic activity">
    <reaction evidence="1">
        <text>ATP + protein L-histidine = ADP + protein N-phospho-L-histidine.</text>
        <dbReference type="EC" id="2.7.13.3"/>
    </reaction>
</comment>
<accession>A0A2S9JZ01</accession>
<evidence type="ECO:0000256" key="10">
    <source>
        <dbReference type="SAM" id="MobiDB-lite"/>
    </source>
</evidence>
<keyword evidence="3" id="KW-0597">Phosphoprotein</keyword>
<proteinExistence type="predicted"/>
<evidence type="ECO:0000256" key="9">
    <source>
        <dbReference type="SAM" id="Coils"/>
    </source>
</evidence>
<keyword evidence="7" id="KW-0067">ATP-binding</keyword>
<dbReference type="Proteomes" id="UP000238563">
    <property type="component" value="Unassembled WGS sequence"/>
</dbReference>
<dbReference type="SMART" id="SM00388">
    <property type="entry name" value="HisKA"/>
    <property type="match status" value="1"/>
</dbReference>
<evidence type="ECO:0000256" key="7">
    <source>
        <dbReference type="ARBA" id="ARBA00022840"/>
    </source>
</evidence>
<dbReference type="PROSITE" id="PS50109">
    <property type="entry name" value="HIS_KIN"/>
    <property type="match status" value="1"/>
</dbReference>
<keyword evidence="5" id="KW-0547">Nucleotide-binding</keyword>
<dbReference type="InterPro" id="IPR005467">
    <property type="entry name" value="His_kinase_dom"/>
</dbReference>
<evidence type="ECO:0000256" key="11">
    <source>
        <dbReference type="SAM" id="Phobius"/>
    </source>
</evidence>
<dbReference type="InterPro" id="IPR036097">
    <property type="entry name" value="HisK_dim/P_sf"/>
</dbReference>
<reference evidence="13 14" key="1">
    <citation type="submission" date="2018-02" db="EMBL/GenBank/DDBJ databases">
        <title>The draft genome of Phyllobacterium myrsinacearum DSM5892.</title>
        <authorList>
            <person name="Li L."/>
            <person name="Liu L."/>
            <person name="Zhang X."/>
            <person name="Wang T."/>
        </authorList>
    </citation>
    <scope>NUCLEOTIDE SEQUENCE [LARGE SCALE GENOMIC DNA]</scope>
    <source>
        <strain evidence="13 14">DSM 5892</strain>
    </source>
</reference>
<feature type="transmembrane region" description="Helical" evidence="11">
    <location>
        <begin position="12"/>
        <end position="31"/>
    </location>
</feature>
<organism evidence="13 14">
    <name type="scientific">Phyllobacterium myrsinacearum</name>
    <dbReference type="NCBI Taxonomy" id="28101"/>
    <lineage>
        <taxon>Bacteria</taxon>
        <taxon>Pseudomonadati</taxon>
        <taxon>Pseudomonadota</taxon>
        <taxon>Alphaproteobacteria</taxon>
        <taxon>Hyphomicrobiales</taxon>
        <taxon>Phyllobacteriaceae</taxon>
        <taxon>Phyllobacterium</taxon>
    </lineage>
</organism>
<evidence type="ECO:0000256" key="6">
    <source>
        <dbReference type="ARBA" id="ARBA00022777"/>
    </source>
</evidence>
<dbReference type="Gene3D" id="1.10.287.130">
    <property type="match status" value="1"/>
</dbReference>
<evidence type="ECO:0000313" key="13">
    <source>
        <dbReference type="EMBL" id="PRD58558.1"/>
    </source>
</evidence>
<dbReference type="PANTHER" id="PTHR43065:SF46">
    <property type="entry name" value="C4-DICARBOXYLATE TRANSPORT SENSOR PROTEIN DCTB"/>
    <property type="match status" value="1"/>
</dbReference>
<dbReference type="EC" id="2.7.13.3" evidence="2"/>
<dbReference type="PANTHER" id="PTHR43065">
    <property type="entry name" value="SENSOR HISTIDINE KINASE"/>
    <property type="match status" value="1"/>
</dbReference>
<keyword evidence="4" id="KW-0808">Transferase</keyword>
<dbReference type="CDD" id="cd00082">
    <property type="entry name" value="HisKA"/>
    <property type="match status" value="1"/>
</dbReference>
<dbReference type="InterPro" id="IPR003594">
    <property type="entry name" value="HATPase_dom"/>
</dbReference>
<dbReference type="EMBL" id="PVBT01000001">
    <property type="protein sequence ID" value="PRD58558.1"/>
    <property type="molecule type" value="Genomic_DNA"/>
</dbReference>
<keyword evidence="9" id="KW-0175">Coiled coil</keyword>
<dbReference type="RefSeq" id="WP_105732784.1">
    <property type="nucleotide sequence ID" value="NZ_PVBT01000001.1"/>
</dbReference>
<feature type="transmembrane region" description="Helical" evidence="11">
    <location>
        <begin position="249"/>
        <end position="268"/>
    </location>
</feature>
<dbReference type="InterPro" id="IPR036890">
    <property type="entry name" value="HATPase_C_sf"/>
</dbReference>
<dbReference type="AlphaFoldDB" id="A0A2S9JZ01"/>
<dbReference type="OrthoDB" id="9795133at2"/>
<keyword evidence="11" id="KW-0812">Transmembrane</keyword>
<evidence type="ECO:0000256" key="4">
    <source>
        <dbReference type="ARBA" id="ARBA00022679"/>
    </source>
</evidence>
<dbReference type="InterPro" id="IPR004358">
    <property type="entry name" value="Sig_transdc_His_kin-like_C"/>
</dbReference>
<keyword evidence="11" id="KW-1133">Transmembrane helix</keyword>
<dbReference type="Pfam" id="PF00512">
    <property type="entry name" value="HisKA"/>
    <property type="match status" value="1"/>
</dbReference>
<evidence type="ECO:0000256" key="1">
    <source>
        <dbReference type="ARBA" id="ARBA00000085"/>
    </source>
</evidence>
<comment type="caution">
    <text evidence="13">The sequence shown here is derived from an EMBL/GenBank/DDBJ whole genome shotgun (WGS) entry which is preliminary data.</text>
</comment>
<dbReference type="PRINTS" id="PR00344">
    <property type="entry name" value="BCTRLSENSOR"/>
</dbReference>
<evidence type="ECO:0000256" key="3">
    <source>
        <dbReference type="ARBA" id="ARBA00022553"/>
    </source>
</evidence>
<evidence type="ECO:0000313" key="14">
    <source>
        <dbReference type="Proteomes" id="UP000238563"/>
    </source>
</evidence>
<dbReference type="Gene3D" id="3.30.565.10">
    <property type="entry name" value="Histidine kinase-like ATPase, C-terminal domain"/>
    <property type="match status" value="1"/>
</dbReference>
<feature type="region of interest" description="Disordered" evidence="10">
    <location>
        <begin position="531"/>
        <end position="550"/>
    </location>
</feature>
<keyword evidence="8" id="KW-0902">Two-component regulatory system</keyword>